<dbReference type="AlphaFoldDB" id="A0A841EB59"/>
<dbReference type="Proteomes" id="UP000578077">
    <property type="component" value="Unassembled WGS sequence"/>
</dbReference>
<name>A0A841EB59_9ACTN</name>
<proteinExistence type="predicted"/>
<protein>
    <submittedName>
        <fullName evidence="2">Uncharacterized protein</fullName>
    </submittedName>
</protein>
<keyword evidence="1" id="KW-1133">Transmembrane helix</keyword>
<accession>A0A841EB59</accession>
<evidence type="ECO:0000256" key="1">
    <source>
        <dbReference type="SAM" id="Phobius"/>
    </source>
</evidence>
<feature type="transmembrane region" description="Helical" evidence="1">
    <location>
        <begin position="6"/>
        <end position="28"/>
    </location>
</feature>
<sequence length="38" mass="4296">MDSTVMHLVLAGLILLGVVVILGGFGTLMRRRNRRHRH</sequence>
<organism evidence="2 3">
    <name type="scientific">Streptomonospora salina</name>
    <dbReference type="NCBI Taxonomy" id="104205"/>
    <lineage>
        <taxon>Bacteria</taxon>
        <taxon>Bacillati</taxon>
        <taxon>Actinomycetota</taxon>
        <taxon>Actinomycetes</taxon>
        <taxon>Streptosporangiales</taxon>
        <taxon>Nocardiopsidaceae</taxon>
        <taxon>Streptomonospora</taxon>
    </lineage>
</organism>
<evidence type="ECO:0000313" key="3">
    <source>
        <dbReference type="Proteomes" id="UP000578077"/>
    </source>
</evidence>
<keyword evidence="1" id="KW-0812">Transmembrane</keyword>
<dbReference type="EMBL" id="JACHLY010000002">
    <property type="protein sequence ID" value="MBB6001297.1"/>
    <property type="molecule type" value="Genomic_DNA"/>
</dbReference>
<evidence type="ECO:0000313" key="2">
    <source>
        <dbReference type="EMBL" id="MBB6001297.1"/>
    </source>
</evidence>
<gene>
    <name evidence="2" type="ORF">HNR25_005126</name>
</gene>
<keyword evidence="3" id="KW-1185">Reference proteome</keyword>
<comment type="caution">
    <text evidence="2">The sequence shown here is derived from an EMBL/GenBank/DDBJ whole genome shotgun (WGS) entry which is preliminary data.</text>
</comment>
<reference evidence="2 3" key="1">
    <citation type="submission" date="2020-08" db="EMBL/GenBank/DDBJ databases">
        <title>Sequencing the genomes of 1000 actinobacteria strains.</title>
        <authorList>
            <person name="Klenk H.-P."/>
        </authorList>
    </citation>
    <scope>NUCLEOTIDE SEQUENCE [LARGE SCALE GENOMIC DNA]</scope>
    <source>
        <strain evidence="2 3">DSM 44593</strain>
    </source>
</reference>
<keyword evidence="1" id="KW-0472">Membrane</keyword>